<evidence type="ECO:0000256" key="4">
    <source>
        <dbReference type="ARBA" id="ARBA00023239"/>
    </source>
</evidence>
<keyword evidence="4 8" id="KW-0456">Lyase</keyword>
<dbReference type="eggNOG" id="COG0626">
    <property type="taxonomic scope" value="Bacteria"/>
</dbReference>
<comment type="caution">
    <text evidence="8">The sequence shown here is derived from an EMBL/GenBank/DDBJ whole genome shotgun (WGS) entry which is preliminary data.</text>
</comment>
<dbReference type="Pfam" id="PF01053">
    <property type="entry name" value="Cys_Met_Meta_PP"/>
    <property type="match status" value="1"/>
</dbReference>
<evidence type="ECO:0000313" key="8">
    <source>
        <dbReference type="EMBL" id="KEJ89018.1"/>
    </source>
</evidence>
<dbReference type="Gene3D" id="3.90.1150.10">
    <property type="entry name" value="Aspartate Aminotransferase, domain 1"/>
    <property type="match status" value="1"/>
</dbReference>
<comment type="catalytic activity">
    <reaction evidence="5">
        <text>L,L-cystathionine + H2O = L-homocysteine + pyruvate + NH4(+)</text>
        <dbReference type="Rhea" id="RHEA:13965"/>
        <dbReference type="ChEBI" id="CHEBI:15361"/>
        <dbReference type="ChEBI" id="CHEBI:15377"/>
        <dbReference type="ChEBI" id="CHEBI:28938"/>
        <dbReference type="ChEBI" id="CHEBI:58161"/>
        <dbReference type="ChEBI" id="CHEBI:58199"/>
    </reaction>
</comment>
<dbReference type="EMBL" id="JAMC01000004">
    <property type="protein sequence ID" value="KEJ89018.1"/>
    <property type="molecule type" value="Genomic_DNA"/>
</dbReference>
<comment type="similarity">
    <text evidence="2 7">Belongs to the trans-sulfuration enzymes family.</text>
</comment>
<comment type="cofactor">
    <cofactor evidence="1 7">
        <name>pyridoxal 5'-phosphate</name>
        <dbReference type="ChEBI" id="CHEBI:597326"/>
    </cofactor>
</comment>
<dbReference type="PIRSF" id="PIRSF001434">
    <property type="entry name" value="CGS"/>
    <property type="match status" value="1"/>
</dbReference>
<dbReference type="SUPFAM" id="SSF53383">
    <property type="entry name" value="PLP-dependent transferases"/>
    <property type="match status" value="1"/>
</dbReference>
<name>A0A073IFC5_9RHOB</name>
<dbReference type="GO" id="GO:0019450">
    <property type="term" value="P:L-cysteine catabolic process to pyruvate"/>
    <property type="evidence" value="ECO:0007669"/>
    <property type="project" value="TreeGrafter"/>
</dbReference>
<dbReference type="Gene3D" id="3.40.640.10">
    <property type="entry name" value="Type I PLP-dependent aspartate aminotransferase-like (Major domain)"/>
    <property type="match status" value="1"/>
</dbReference>
<dbReference type="GO" id="GO:0030170">
    <property type="term" value="F:pyridoxal phosphate binding"/>
    <property type="evidence" value="ECO:0007669"/>
    <property type="project" value="InterPro"/>
</dbReference>
<evidence type="ECO:0000256" key="3">
    <source>
        <dbReference type="ARBA" id="ARBA00022898"/>
    </source>
</evidence>
<accession>A0A073IFC5</accession>
<evidence type="ECO:0000256" key="7">
    <source>
        <dbReference type="RuleBase" id="RU362118"/>
    </source>
</evidence>
<dbReference type="Proteomes" id="UP000027734">
    <property type="component" value="Unassembled WGS sequence"/>
</dbReference>
<dbReference type="InterPro" id="IPR000277">
    <property type="entry name" value="Cys/Met-Metab_PyrdxlP-dep_enz"/>
</dbReference>
<evidence type="ECO:0000313" key="9">
    <source>
        <dbReference type="Proteomes" id="UP000027734"/>
    </source>
</evidence>
<dbReference type="GO" id="GO:0019346">
    <property type="term" value="P:transsulfuration"/>
    <property type="evidence" value="ECO:0007669"/>
    <property type="project" value="InterPro"/>
</dbReference>
<gene>
    <name evidence="8" type="ORF">DSW25_12340</name>
</gene>
<dbReference type="PANTHER" id="PTHR43500">
    <property type="entry name" value="CYSTATHIONINE BETA-LYASE-RELATED"/>
    <property type="match status" value="1"/>
</dbReference>
<dbReference type="PANTHER" id="PTHR43500:SF1">
    <property type="entry name" value="CYSTATHIONINE BETA-LYASE-RELATED"/>
    <property type="match status" value="1"/>
</dbReference>
<evidence type="ECO:0000256" key="1">
    <source>
        <dbReference type="ARBA" id="ARBA00001933"/>
    </source>
</evidence>
<protein>
    <submittedName>
        <fullName evidence="8">Cystathionine beta-lyase</fullName>
    </submittedName>
</protein>
<dbReference type="InterPro" id="IPR015424">
    <property type="entry name" value="PyrdxlP-dep_Trfase"/>
</dbReference>
<evidence type="ECO:0000256" key="5">
    <source>
        <dbReference type="ARBA" id="ARBA00047517"/>
    </source>
</evidence>
<organism evidence="8 9">
    <name type="scientific">Sulfitobacter donghicola DSW-25 = KCTC 12864 = JCM 14565</name>
    <dbReference type="NCBI Taxonomy" id="1300350"/>
    <lineage>
        <taxon>Bacteria</taxon>
        <taxon>Pseudomonadati</taxon>
        <taxon>Pseudomonadota</taxon>
        <taxon>Alphaproteobacteria</taxon>
        <taxon>Rhodobacterales</taxon>
        <taxon>Roseobacteraceae</taxon>
        <taxon>Sulfitobacter</taxon>
    </lineage>
</organism>
<dbReference type="FunFam" id="3.40.640.10:FF:000046">
    <property type="entry name" value="Cystathionine gamma-lyase"/>
    <property type="match status" value="1"/>
</dbReference>
<dbReference type="InterPro" id="IPR006233">
    <property type="entry name" value="Cys_b_lyase_bac"/>
</dbReference>
<reference evidence="8 9" key="1">
    <citation type="submission" date="2014-01" db="EMBL/GenBank/DDBJ databases">
        <title>Sulfitobacter donghicola JCM 14565 Genome Sequencing.</title>
        <authorList>
            <person name="Lai Q."/>
            <person name="Hong Z."/>
        </authorList>
    </citation>
    <scope>NUCLEOTIDE SEQUENCE [LARGE SCALE GENOMIC DNA]</scope>
    <source>
        <strain evidence="8 9">JCM 14565</strain>
    </source>
</reference>
<dbReference type="InterPro" id="IPR015422">
    <property type="entry name" value="PyrdxlP-dep_Trfase_small"/>
</dbReference>
<keyword evidence="3 6" id="KW-0663">Pyridoxal phosphate</keyword>
<keyword evidence="9" id="KW-1185">Reference proteome</keyword>
<dbReference type="NCBIfam" id="TIGR01324">
    <property type="entry name" value="cysta_beta_ly_B"/>
    <property type="match status" value="1"/>
</dbReference>
<dbReference type="AlphaFoldDB" id="A0A073IFC5"/>
<feature type="modified residue" description="N6-(pyridoxal phosphate)lysine" evidence="6">
    <location>
        <position position="211"/>
    </location>
</feature>
<dbReference type="GO" id="GO:0047804">
    <property type="term" value="F:cysteine-S-conjugate beta-lyase activity"/>
    <property type="evidence" value="ECO:0007669"/>
    <property type="project" value="InterPro"/>
</dbReference>
<proteinExistence type="inferred from homology"/>
<dbReference type="InterPro" id="IPR015421">
    <property type="entry name" value="PyrdxlP-dep_Trfase_major"/>
</dbReference>
<dbReference type="OrthoDB" id="9805807at2"/>
<dbReference type="STRING" id="1300350.Z948_1135"/>
<sequence length="394" mass="42761">MPNPTSNIADDLVQMGRPDRTAGRHVNMPLELGSTHVFDTLADFEAARDARYVSGTMYYGRYGNAASFKLEEMLARLEHADAVTLTSSGVAAITMALLTFARPGAHLLVADHVYGNTRAFCDGVLTRQGVDIEYFDPMIGADVADLMRETTCAVMFEAPGSGTFEMPDIPAIAIAARAAGIPSILDGTWATPIFCQPLTLGVDIVVASMSKYLSGHSDCMMGMIASGAKHAKDIRQTTMAIGDKTGGQEVFLALRGLRTLKMRMAYFDTVGRDMAKWFSNQPQVKTVLHPAFESCPGHANWKRDFSGASGLFGVVFHPCTDDQIRTFVDALHHFGIGVSWGGYESLVLPVTPQRSANTWHEEGQLVRFNIGLEEPETLKADLMAALPHLNTAPE</sequence>
<evidence type="ECO:0000256" key="2">
    <source>
        <dbReference type="ARBA" id="ARBA00009077"/>
    </source>
</evidence>
<evidence type="ECO:0000256" key="6">
    <source>
        <dbReference type="PIRSR" id="PIRSR001434-2"/>
    </source>
</evidence>
<dbReference type="RefSeq" id="WP_025058571.1">
    <property type="nucleotide sequence ID" value="NZ_JAMC01000004.1"/>
</dbReference>